<proteinExistence type="predicted"/>
<dbReference type="Proteomes" id="UP000637980">
    <property type="component" value="Unassembled WGS sequence"/>
</dbReference>
<dbReference type="Gene3D" id="3.40.50.1240">
    <property type="entry name" value="Phosphoglycerate mutase-like"/>
    <property type="match status" value="1"/>
</dbReference>
<sequence length="163" mass="17747">MLIVRHERTNAFIPDTKEVDLNNCATQRNLSIAGHANAVENYRALSFLQIPIGQVYASPTCRTLETARLMFGSVEAHNALYRYGQDSEQLSADLKELIRSNTKNAENAVLVTHLGTYAPVFGGHLAEGDAAVFSLVNDRPQLQGVIPANGWNDAIIDAVLAAQ</sequence>
<name>A0ABQ3ELS1_9HYPH</name>
<evidence type="ECO:0008006" key="3">
    <source>
        <dbReference type="Google" id="ProtNLM"/>
    </source>
</evidence>
<dbReference type="SUPFAM" id="SSF53254">
    <property type="entry name" value="Phosphoglycerate mutase-like"/>
    <property type="match status" value="1"/>
</dbReference>
<reference evidence="2" key="1">
    <citation type="journal article" date="2019" name="Int. J. Syst. Evol. Microbiol.">
        <title>The Global Catalogue of Microorganisms (GCM) 10K type strain sequencing project: providing services to taxonomists for standard genome sequencing and annotation.</title>
        <authorList>
            <consortium name="The Broad Institute Genomics Platform"/>
            <consortium name="The Broad Institute Genome Sequencing Center for Infectious Disease"/>
            <person name="Wu L."/>
            <person name="Ma J."/>
        </authorList>
    </citation>
    <scope>NUCLEOTIDE SEQUENCE [LARGE SCALE GENOMIC DNA]</scope>
    <source>
        <strain evidence="2">KCTC 12861</strain>
    </source>
</reference>
<organism evidence="1 2">
    <name type="scientific">Pseudovibrio japonicus</name>
    <dbReference type="NCBI Taxonomy" id="366534"/>
    <lineage>
        <taxon>Bacteria</taxon>
        <taxon>Pseudomonadati</taxon>
        <taxon>Pseudomonadota</taxon>
        <taxon>Alphaproteobacteria</taxon>
        <taxon>Hyphomicrobiales</taxon>
        <taxon>Stappiaceae</taxon>
        <taxon>Pseudovibrio</taxon>
    </lineage>
</organism>
<evidence type="ECO:0000313" key="2">
    <source>
        <dbReference type="Proteomes" id="UP000637980"/>
    </source>
</evidence>
<protein>
    <recommendedName>
        <fullName evidence="3">Phosphoglycerate mutase family protein</fullName>
    </recommendedName>
</protein>
<comment type="caution">
    <text evidence="1">The sequence shown here is derived from an EMBL/GenBank/DDBJ whole genome shotgun (WGS) entry which is preliminary data.</text>
</comment>
<dbReference type="CDD" id="cd07040">
    <property type="entry name" value="HP"/>
    <property type="match status" value="1"/>
</dbReference>
<accession>A0ABQ3ELS1</accession>
<dbReference type="InterPro" id="IPR029033">
    <property type="entry name" value="His_PPase_superfam"/>
</dbReference>
<dbReference type="EMBL" id="BMXE01000009">
    <property type="protein sequence ID" value="GHB46118.1"/>
    <property type="molecule type" value="Genomic_DNA"/>
</dbReference>
<evidence type="ECO:0000313" key="1">
    <source>
        <dbReference type="EMBL" id="GHB46118.1"/>
    </source>
</evidence>
<keyword evidence="2" id="KW-1185">Reference proteome</keyword>
<gene>
    <name evidence="1" type="ORF">GCM10007094_39280</name>
</gene>